<evidence type="ECO:0000256" key="6">
    <source>
        <dbReference type="ARBA" id="ARBA00022837"/>
    </source>
</evidence>
<dbReference type="SUPFAM" id="SSF54897">
    <property type="entry name" value="Protease propeptides/inhibitors"/>
    <property type="match status" value="1"/>
</dbReference>
<dbReference type="Pfam" id="PF09286">
    <property type="entry name" value="Pro-kuma_activ"/>
    <property type="match status" value="1"/>
</dbReference>
<reference evidence="10 11" key="1">
    <citation type="submission" date="2023-03" db="EMBL/GenBank/DDBJ databases">
        <title>Bacillus Genome Sequencing.</title>
        <authorList>
            <person name="Dunlap C."/>
        </authorList>
    </citation>
    <scope>NUCLEOTIDE SEQUENCE [LARGE SCALE GENOMIC DNA]</scope>
    <source>
        <strain evidence="10 11">B-23453</strain>
    </source>
</reference>
<dbReference type="PROSITE" id="PS51695">
    <property type="entry name" value="SEDOLISIN"/>
    <property type="match status" value="1"/>
</dbReference>
<dbReference type="PANTHER" id="PTHR14218:SF15">
    <property type="entry name" value="TRIPEPTIDYL-PEPTIDASE 1"/>
    <property type="match status" value="1"/>
</dbReference>
<dbReference type="InterPro" id="IPR030400">
    <property type="entry name" value="Sedolisin_dom"/>
</dbReference>
<dbReference type="InterPro" id="IPR015366">
    <property type="entry name" value="S53_propep"/>
</dbReference>
<evidence type="ECO:0000256" key="8">
    <source>
        <dbReference type="SAM" id="SignalP"/>
    </source>
</evidence>
<name>A0ABU6MEG8_9BACI</name>
<organism evidence="10 11">
    <name type="scientific">Heyndrickxia acidicola</name>
    <dbReference type="NCBI Taxonomy" id="209389"/>
    <lineage>
        <taxon>Bacteria</taxon>
        <taxon>Bacillati</taxon>
        <taxon>Bacillota</taxon>
        <taxon>Bacilli</taxon>
        <taxon>Bacillales</taxon>
        <taxon>Bacillaceae</taxon>
        <taxon>Heyndrickxia</taxon>
    </lineage>
</organism>
<evidence type="ECO:0000256" key="2">
    <source>
        <dbReference type="ARBA" id="ARBA00022670"/>
    </source>
</evidence>
<dbReference type="EMBL" id="JARMAB010000008">
    <property type="protein sequence ID" value="MED1202792.1"/>
    <property type="molecule type" value="Genomic_DNA"/>
</dbReference>
<evidence type="ECO:0000313" key="11">
    <source>
        <dbReference type="Proteomes" id="UP001341444"/>
    </source>
</evidence>
<keyword evidence="7" id="KW-0865">Zymogen</keyword>
<keyword evidence="4" id="KW-0378">Hydrolase</keyword>
<dbReference type="GO" id="GO:0006508">
    <property type="term" value="P:proteolysis"/>
    <property type="evidence" value="ECO:0007669"/>
    <property type="project" value="UniProtKB-KW"/>
</dbReference>
<evidence type="ECO:0000256" key="3">
    <source>
        <dbReference type="ARBA" id="ARBA00022723"/>
    </source>
</evidence>
<dbReference type="SUPFAM" id="SSF52743">
    <property type="entry name" value="Subtilisin-like"/>
    <property type="match status" value="1"/>
</dbReference>
<evidence type="ECO:0000259" key="9">
    <source>
        <dbReference type="PROSITE" id="PS51695"/>
    </source>
</evidence>
<keyword evidence="8" id="KW-0732">Signal</keyword>
<dbReference type="PANTHER" id="PTHR14218">
    <property type="entry name" value="PROTEASE S8 TRIPEPTIDYL PEPTIDASE I CLN2"/>
    <property type="match status" value="1"/>
</dbReference>
<comment type="caution">
    <text evidence="10">The sequence shown here is derived from an EMBL/GenBank/DDBJ whole genome shotgun (WGS) entry which is preliminary data.</text>
</comment>
<keyword evidence="3" id="KW-0479">Metal-binding</keyword>
<evidence type="ECO:0000313" key="10">
    <source>
        <dbReference type="EMBL" id="MED1202792.1"/>
    </source>
</evidence>
<dbReference type="RefSeq" id="WP_066267604.1">
    <property type="nucleotide sequence ID" value="NZ_JARMAB010000008.1"/>
</dbReference>
<dbReference type="GO" id="GO:0008233">
    <property type="term" value="F:peptidase activity"/>
    <property type="evidence" value="ECO:0007669"/>
    <property type="project" value="UniProtKB-KW"/>
</dbReference>
<keyword evidence="6" id="KW-0106">Calcium</keyword>
<proteinExistence type="predicted"/>
<dbReference type="CDD" id="cd11377">
    <property type="entry name" value="Pro-peptidase_S53"/>
    <property type="match status" value="1"/>
</dbReference>
<dbReference type="SMART" id="SM00944">
    <property type="entry name" value="Pro-kuma_activ"/>
    <property type="match status" value="1"/>
</dbReference>
<comment type="cofactor">
    <cofactor evidence="1">
        <name>Ca(2+)</name>
        <dbReference type="ChEBI" id="CHEBI:29108"/>
    </cofactor>
</comment>
<sequence length="633" mass="68172">MKKWKRSVLSFVATGSLLFGASPFMSLAKTTSDNVTIPQGTGTSVLDGANYFGDLDPNQQVTVDFVLKVKNKDQLAQYIKDTTTRGSRHYRDYLSVKEFKDNFAPSSGDVWVVTKYLQSFGISTSVYNDNLIVTATGTVAQFNKALNVELQNASYKGKKFRGTKKQPSAPRNVADNILCILGLSDYSNLTSHAEKQAVKIPANSDNALPGGGLSPQDLIKRYNVQPLYDKGATGAGQTIGIVTLADFVPQDAYDFWNTAGIKVKPNRITKTDVDGGSGWSGSDETTLDVEQSGALAPQANIHVYVGPNTDTGFVDAFAKAINDNQAQQVSVSWGQSESSIDYFVKQNMESPAYTEAFNQLFMQAAAQGQSMFAAAGDAGAYDNTRSMGMYDLTVDFPSSSPYITAAGGTTTPFSFTSKSTGINVSVPKERAWSWDYLYPLLQAYGYTPDNGPFFEGGGGGFSTAFATPDYQKGIKGVNTYSAVQQWDVGSDLAATPTYDSTKPIVTGTGSGRNVPDLSMDADPESGYSILFTNPKTGVQEWDQYGGTSFVAPQLNGLSALINSANHTQVGFWNPQIYQFAQGWNSPLTPLNDTSGDNDNLFYTGTAGTIYNQATGLGTPDVAKLAWNFGPFYR</sequence>
<evidence type="ECO:0000256" key="5">
    <source>
        <dbReference type="ARBA" id="ARBA00022825"/>
    </source>
</evidence>
<feature type="domain" description="Peptidase S53" evidence="9">
    <location>
        <begin position="212"/>
        <end position="631"/>
    </location>
</feature>
<keyword evidence="11" id="KW-1185">Reference proteome</keyword>
<feature type="chain" id="PRO_5046316166" evidence="8">
    <location>
        <begin position="29"/>
        <end position="633"/>
    </location>
</feature>
<dbReference type="InterPro" id="IPR050819">
    <property type="entry name" value="Tripeptidyl-peptidase_I"/>
</dbReference>
<accession>A0ABU6MEG8</accession>
<evidence type="ECO:0000256" key="7">
    <source>
        <dbReference type="ARBA" id="ARBA00023145"/>
    </source>
</evidence>
<dbReference type="Proteomes" id="UP001341444">
    <property type="component" value="Unassembled WGS sequence"/>
</dbReference>
<keyword evidence="2 10" id="KW-0645">Protease</keyword>
<gene>
    <name evidence="10" type="ORF">P4T90_06765</name>
</gene>
<keyword evidence="5" id="KW-0720">Serine protease</keyword>
<feature type="signal peptide" evidence="8">
    <location>
        <begin position="1"/>
        <end position="28"/>
    </location>
</feature>
<dbReference type="InterPro" id="IPR036852">
    <property type="entry name" value="Peptidase_S8/S53_dom_sf"/>
</dbReference>
<dbReference type="CDD" id="cd04056">
    <property type="entry name" value="Peptidases_S53"/>
    <property type="match status" value="1"/>
</dbReference>
<dbReference type="Gene3D" id="3.40.50.200">
    <property type="entry name" value="Peptidase S8/S53 domain"/>
    <property type="match status" value="1"/>
</dbReference>
<evidence type="ECO:0000256" key="4">
    <source>
        <dbReference type="ARBA" id="ARBA00022801"/>
    </source>
</evidence>
<protein>
    <submittedName>
        <fullName evidence="10">Protease pro-enzyme activation domain-containing protein</fullName>
    </submittedName>
</protein>
<evidence type="ECO:0000256" key="1">
    <source>
        <dbReference type="ARBA" id="ARBA00001913"/>
    </source>
</evidence>